<feature type="region of interest" description="Disordered" evidence="2">
    <location>
        <begin position="166"/>
        <end position="187"/>
    </location>
</feature>
<feature type="compositionally biased region" description="Polar residues" evidence="2">
    <location>
        <begin position="103"/>
        <end position="120"/>
    </location>
</feature>
<name>A0AAE0P1A5_SORBR</name>
<keyword evidence="4" id="KW-1185">Reference proteome</keyword>
<evidence type="ECO:0000256" key="2">
    <source>
        <dbReference type="SAM" id="MobiDB-lite"/>
    </source>
</evidence>
<evidence type="ECO:0000313" key="4">
    <source>
        <dbReference type="Proteomes" id="UP001281003"/>
    </source>
</evidence>
<dbReference type="AlphaFoldDB" id="A0AAE0P1A5"/>
<organism evidence="3 4">
    <name type="scientific">Sordaria brevicollis</name>
    <dbReference type="NCBI Taxonomy" id="83679"/>
    <lineage>
        <taxon>Eukaryota</taxon>
        <taxon>Fungi</taxon>
        <taxon>Dikarya</taxon>
        <taxon>Ascomycota</taxon>
        <taxon>Pezizomycotina</taxon>
        <taxon>Sordariomycetes</taxon>
        <taxon>Sordariomycetidae</taxon>
        <taxon>Sordariales</taxon>
        <taxon>Sordariaceae</taxon>
        <taxon>Sordaria</taxon>
    </lineage>
</organism>
<evidence type="ECO:0000256" key="1">
    <source>
        <dbReference type="SAM" id="Coils"/>
    </source>
</evidence>
<comment type="caution">
    <text evidence="3">The sequence shown here is derived from an EMBL/GenBank/DDBJ whole genome shotgun (WGS) entry which is preliminary data.</text>
</comment>
<sequence>MAKEKRGCVEGRNFQFVSRYREGLRLRPTPFTSAEEPRLLTYPLSNPFQCSLPVDVCHVPPRSQQNTFRFQFDRYKLSPTFFIRNKRQLLPDTVRTTGKGKIHQQNQTTMASEPGDNSDTGELPAEVPTVTPFYYASCIIQSLDPDIDAVWQYFYANRLARSLERDDEPFDDNNGFADSGSKADGERNNEQVIENIKRMLLAAKKNFKEKTAKLEEEMKQRTQVMEEELKLRAQIMGAQAELIKFLDENKAKHDKK</sequence>
<feature type="region of interest" description="Disordered" evidence="2">
    <location>
        <begin position="97"/>
        <end position="122"/>
    </location>
</feature>
<feature type="coiled-coil region" evidence="1">
    <location>
        <begin position="197"/>
        <end position="224"/>
    </location>
</feature>
<reference evidence="3" key="2">
    <citation type="submission" date="2023-07" db="EMBL/GenBank/DDBJ databases">
        <authorList>
            <consortium name="Lawrence Berkeley National Laboratory"/>
            <person name="Haridas S."/>
            <person name="Hensen N."/>
            <person name="Bonometti L."/>
            <person name="Westerberg I."/>
            <person name="Brannstrom I.O."/>
            <person name="Guillou S."/>
            <person name="Cros-Aarteil S."/>
            <person name="Calhoun S."/>
            <person name="Kuo A."/>
            <person name="Mondo S."/>
            <person name="Pangilinan J."/>
            <person name="Riley R."/>
            <person name="LaButti K."/>
            <person name="Andreopoulos B."/>
            <person name="Lipzen A."/>
            <person name="Chen C."/>
            <person name="Yanf M."/>
            <person name="Daum C."/>
            <person name="Ng V."/>
            <person name="Clum A."/>
            <person name="Steindorff A."/>
            <person name="Ohm R."/>
            <person name="Martin F."/>
            <person name="Silar P."/>
            <person name="Natvig D."/>
            <person name="Lalanne C."/>
            <person name="Gautier V."/>
            <person name="Ament-velasquez S.L."/>
            <person name="Kruys A."/>
            <person name="Hutchinson M.I."/>
            <person name="Powell A.J."/>
            <person name="Barry K."/>
            <person name="Miller A.N."/>
            <person name="Grigoriev I.V."/>
            <person name="Debuchy R."/>
            <person name="Gladieux P."/>
            <person name="Thoren M.H."/>
            <person name="Johannesson H."/>
        </authorList>
    </citation>
    <scope>NUCLEOTIDE SEQUENCE</scope>
    <source>
        <strain evidence="3">FGSC 1904</strain>
    </source>
</reference>
<keyword evidence="1" id="KW-0175">Coiled coil</keyword>
<reference evidence="3" key="1">
    <citation type="journal article" date="2023" name="Mol. Phylogenet. Evol.">
        <title>Genome-scale phylogeny and comparative genomics of the fungal order Sordariales.</title>
        <authorList>
            <person name="Hensen N."/>
            <person name="Bonometti L."/>
            <person name="Westerberg I."/>
            <person name="Brannstrom I.O."/>
            <person name="Guillou S."/>
            <person name="Cros-Aarteil S."/>
            <person name="Calhoun S."/>
            <person name="Haridas S."/>
            <person name="Kuo A."/>
            <person name="Mondo S."/>
            <person name="Pangilinan J."/>
            <person name="Riley R."/>
            <person name="LaButti K."/>
            <person name="Andreopoulos B."/>
            <person name="Lipzen A."/>
            <person name="Chen C."/>
            <person name="Yan M."/>
            <person name="Daum C."/>
            <person name="Ng V."/>
            <person name="Clum A."/>
            <person name="Steindorff A."/>
            <person name="Ohm R.A."/>
            <person name="Martin F."/>
            <person name="Silar P."/>
            <person name="Natvig D.O."/>
            <person name="Lalanne C."/>
            <person name="Gautier V."/>
            <person name="Ament-Velasquez S.L."/>
            <person name="Kruys A."/>
            <person name="Hutchinson M.I."/>
            <person name="Powell A.J."/>
            <person name="Barry K."/>
            <person name="Miller A.N."/>
            <person name="Grigoriev I.V."/>
            <person name="Debuchy R."/>
            <person name="Gladieux P."/>
            <person name="Hiltunen Thoren M."/>
            <person name="Johannesson H."/>
        </authorList>
    </citation>
    <scope>NUCLEOTIDE SEQUENCE</scope>
    <source>
        <strain evidence="3">FGSC 1904</strain>
    </source>
</reference>
<dbReference type="EMBL" id="JAUTDP010000013">
    <property type="protein sequence ID" value="KAK3391367.1"/>
    <property type="molecule type" value="Genomic_DNA"/>
</dbReference>
<gene>
    <name evidence="3" type="ORF">B0T20DRAFT_423552</name>
</gene>
<protein>
    <submittedName>
        <fullName evidence="3">Uncharacterized protein</fullName>
    </submittedName>
</protein>
<dbReference type="Proteomes" id="UP001281003">
    <property type="component" value="Unassembled WGS sequence"/>
</dbReference>
<accession>A0AAE0P1A5</accession>
<proteinExistence type="predicted"/>
<evidence type="ECO:0000313" key="3">
    <source>
        <dbReference type="EMBL" id="KAK3391367.1"/>
    </source>
</evidence>